<dbReference type="Proteomes" id="UP000195043">
    <property type="component" value="Unassembled WGS sequence"/>
</dbReference>
<accession>A0A242A333</accession>
<evidence type="ECO:0000256" key="2">
    <source>
        <dbReference type="ARBA" id="ARBA00022723"/>
    </source>
</evidence>
<evidence type="ECO:0000256" key="3">
    <source>
        <dbReference type="ARBA" id="ARBA00023004"/>
    </source>
</evidence>
<dbReference type="EMBL" id="NGKU01000001">
    <property type="protein sequence ID" value="OTN75141.1"/>
    <property type="molecule type" value="Genomic_DNA"/>
</dbReference>
<evidence type="ECO:0000313" key="6">
    <source>
        <dbReference type="EMBL" id="OTN75141.1"/>
    </source>
</evidence>
<proteinExistence type="predicted"/>
<organism evidence="6 7">
    <name type="scientific">Candidatus Enterococcus testudinis</name>
    <dbReference type="NCBI Taxonomy" id="1834191"/>
    <lineage>
        <taxon>Bacteria</taxon>
        <taxon>Bacillati</taxon>
        <taxon>Bacillota</taxon>
        <taxon>Bacilli</taxon>
        <taxon>Lactobacillales</taxon>
        <taxon>Enterococcaceae</taxon>
        <taxon>Enterococcus</taxon>
    </lineage>
</organism>
<dbReference type="STRING" id="1834191.A5886_000211"/>
<dbReference type="AlphaFoldDB" id="A0A242A333"/>
<keyword evidence="3" id="KW-0408">Iron</keyword>
<evidence type="ECO:0000259" key="5">
    <source>
        <dbReference type="Pfam" id="PF04055"/>
    </source>
</evidence>
<dbReference type="OrthoDB" id="6457556at2"/>
<keyword evidence="7" id="KW-1185">Reference proteome</keyword>
<dbReference type="InterPro" id="IPR058240">
    <property type="entry name" value="rSAM_sf"/>
</dbReference>
<name>A0A242A333_9ENTE</name>
<dbReference type="Gene3D" id="3.20.20.70">
    <property type="entry name" value="Aldolase class I"/>
    <property type="match status" value="1"/>
</dbReference>
<dbReference type="GO" id="GO:0046872">
    <property type="term" value="F:metal ion binding"/>
    <property type="evidence" value="ECO:0007669"/>
    <property type="project" value="UniProtKB-KW"/>
</dbReference>
<dbReference type="Pfam" id="PF04055">
    <property type="entry name" value="Radical_SAM"/>
    <property type="match status" value="1"/>
</dbReference>
<dbReference type="GO" id="GO:0003824">
    <property type="term" value="F:catalytic activity"/>
    <property type="evidence" value="ECO:0007669"/>
    <property type="project" value="InterPro"/>
</dbReference>
<comment type="caution">
    <text evidence="6">The sequence shown here is derived from an EMBL/GenBank/DDBJ whole genome shotgun (WGS) entry which is preliminary data.</text>
</comment>
<dbReference type="SFLD" id="SFLDS00029">
    <property type="entry name" value="Radical_SAM"/>
    <property type="match status" value="1"/>
</dbReference>
<dbReference type="GO" id="GO:0051536">
    <property type="term" value="F:iron-sulfur cluster binding"/>
    <property type="evidence" value="ECO:0007669"/>
    <property type="project" value="UniProtKB-KW"/>
</dbReference>
<reference evidence="6 7" key="1">
    <citation type="submission" date="2017-05" db="EMBL/GenBank/DDBJ databases">
        <title>The Genome Sequence of Enterococcus sp. 8G7_MSG3316.</title>
        <authorList>
            <consortium name="The Broad Institute Genomics Platform"/>
            <consortium name="The Broad Institute Genomic Center for Infectious Diseases"/>
            <person name="Earl A."/>
            <person name="Manson A."/>
            <person name="Schwartman J."/>
            <person name="Gilmore M."/>
            <person name="Abouelleil A."/>
            <person name="Cao P."/>
            <person name="Chapman S."/>
            <person name="Cusick C."/>
            <person name="Shea T."/>
            <person name="Young S."/>
            <person name="Neafsey D."/>
            <person name="Nusbaum C."/>
            <person name="Birren B."/>
        </authorList>
    </citation>
    <scope>NUCLEOTIDE SEQUENCE [LARGE SCALE GENOMIC DNA]</scope>
    <source>
        <strain evidence="6 7">8G7_MSG3316</strain>
    </source>
</reference>
<protein>
    <recommendedName>
        <fullName evidence="5">Radical SAM core domain-containing protein</fullName>
    </recommendedName>
</protein>
<feature type="domain" description="Radical SAM core" evidence="5">
    <location>
        <begin position="22"/>
        <end position="153"/>
    </location>
</feature>
<dbReference type="RefSeq" id="WP_086273237.1">
    <property type="nucleotide sequence ID" value="NZ_NGKU01000001.1"/>
</dbReference>
<evidence type="ECO:0000256" key="4">
    <source>
        <dbReference type="ARBA" id="ARBA00023014"/>
    </source>
</evidence>
<dbReference type="PANTHER" id="PTHR11228:SF34">
    <property type="entry name" value="TUNGSTEN-CONTAINING ALDEHYDE FERREDOXIN OXIDOREDUCTASE COFACTOR MODIFYING PROTEIN"/>
    <property type="match status" value="1"/>
</dbReference>
<gene>
    <name evidence="6" type="ORF">A5886_000211</name>
</gene>
<dbReference type="InterPro" id="IPR050377">
    <property type="entry name" value="Radical_SAM_PqqE_MftC-like"/>
</dbReference>
<keyword evidence="2" id="KW-0479">Metal-binding</keyword>
<keyword evidence="1" id="KW-0949">S-adenosyl-L-methionine</keyword>
<dbReference type="InterPro" id="IPR013785">
    <property type="entry name" value="Aldolase_TIM"/>
</dbReference>
<dbReference type="SUPFAM" id="SSF102114">
    <property type="entry name" value="Radical SAM enzymes"/>
    <property type="match status" value="1"/>
</dbReference>
<sequence length="355" mass="40633">MKIASSDIALVRDYYPNSAGILLTFKCNAMCEECCFECGPKNPFALTKENIKNVIDQTSEMESVNFIVWTGGEAFLNYNLLLFSLEYAHKMGLRSRIVSNGFWARNKDVAKAKLKPLIDRGLIELNVSTGDNHQEYIPVERALTAAISAVELGILAFVTVESTSNSTFKVDDVYKHELYTELEKTDYDRSLFRAASTVWVSFHKDKKYSYDYDTPPMPEIENGCDSLYQMINVDPKNQALSCCGLAVEHISELQLGKVTTEQNSLRNLYNQQKEDFMKQWLYVDGPITILQKAKQWDPTIESVKFVHFCQTCAYIFNNPKVQKVIKENYTEIIEDVQKRFVSKIKLSSYLKGIRD</sequence>
<evidence type="ECO:0000256" key="1">
    <source>
        <dbReference type="ARBA" id="ARBA00022691"/>
    </source>
</evidence>
<evidence type="ECO:0000313" key="7">
    <source>
        <dbReference type="Proteomes" id="UP000195043"/>
    </source>
</evidence>
<dbReference type="InterPro" id="IPR007197">
    <property type="entry name" value="rSAM"/>
</dbReference>
<keyword evidence="4" id="KW-0411">Iron-sulfur</keyword>
<dbReference type="PANTHER" id="PTHR11228">
    <property type="entry name" value="RADICAL SAM DOMAIN PROTEIN"/>
    <property type="match status" value="1"/>
</dbReference>